<sequence>MPVNKGAMSKGPDAGSNNEYGVTSVQSGYMETKGMFCFGACQTECHESCGKECAKECHTACWHFCSVGSDDLDADTEVLEIII</sequence>
<keyword evidence="2" id="KW-1185">Reference proteome</keyword>
<reference evidence="1 2" key="1">
    <citation type="submission" date="2015-01" db="EMBL/GenBank/DDBJ databases">
        <title>Comparative genomics of the lactic acid bacteria isolated from the honey bee gut.</title>
        <authorList>
            <person name="Ellegaard K.M."/>
            <person name="Tamarit D."/>
            <person name="Javelind E."/>
            <person name="Olofsson T."/>
            <person name="Andersson S.G."/>
            <person name="Vasquez A."/>
        </authorList>
    </citation>
    <scope>NUCLEOTIDE SEQUENCE [LARGE SCALE GENOMIC DNA]</scope>
    <source>
        <strain evidence="1 2">Hma2</strain>
    </source>
</reference>
<dbReference type="AlphaFoldDB" id="A0A0F4LLA0"/>
<evidence type="ECO:0000313" key="1">
    <source>
        <dbReference type="EMBL" id="KJY59039.1"/>
    </source>
</evidence>
<accession>A0A0F4LLA0</accession>
<dbReference type="EMBL" id="JXLH01000010">
    <property type="protein sequence ID" value="KJY59039.1"/>
    <property type="molecule type" value="Genomic_DNA"/>
</dbReference>
<comment type="caution">
    <text evidence="1">The sequence shown here is derived from an EMBL/GenBank/DDBJ whole genome shotgun (WGS) entry which is preliminary data.</text>
</comment>
<dbReference type="RefSeq" id="WP_046331769.1">
    <property type="nucleotide sequence ID" value="NZ_JBHTBO010000024.1"/>
</dbReference>
<dbReference type="PATRIC" id="fig|1218506.3.peg.620"/>
<gene>
    <name evidence="1" type="ORF">JF75_05710</name>
</gene>
<dbReference type="STRING" id="1218506.JF75_05710"/>
<dbReference type="Proteomes" id="UP000033612">
    <property type="component" value="Unassembled WGS sequence"/>
</dbReference>
<name>A0A0F4LLA0_9LACO</name>
<organism evidence="1 2">
    <name type="scientific">Lactobacillus kimbladii</name>
    <dbReference type="NCBI Taxonomy" id="1218506"/>
    <lineage>
        <taxon>Bacteria</taxon>
        <taxon>Bacillati</taxon>
        <taxon>Bacillota</taxon>
        <taxon>Bacilli</taxon>
        <taxon>Lactobacillales</taxon>
        <taxon>Lactobacillaceae</taxon>
        <taxon>Lactobacillus</taxon>
    </lineage>
</organism>
<dbReference type="HOGENOM" id="CLU_2538324_0_0_9"/>
<protein>
    <submittedName>
        <fullName evidence="1">Uncharacterized protein</fullName>
    </submittedName>
</protein>
<proteinExistence type="predicted"/>
<evidence type="ECO:0000313" key="2">
    <source>
        <dbReference type="Proteomes" id="UP000033612"/>
    </source>
</evidence>